<organism evidence="2 3">
    <name type="scientific">Trichomonascus ciferrii</name>
    <dbReference type="NCBI Taxonomy" id="44093"/>
    <lineage>
        <taxon>Eukaryota</taxon>
        <taxon>Fungi</taxon>
        <taxon>Dikarya</taxon>
        <taxon>Ascomycota</taxon>
        <taxon>Saccharomycotina</taxon>
        <taxon>Dipodascomycetes</taxon>
        <taxon>Dipodascales</taxon>
        <taxon>Trichomonascaceae</taxon>
        <taxon>Trichomonascus</taxon>
        <taxon>Trichomonascus ciferrii complex</taxon>
    </lineage>
</organism>
<feature type="compositionally biased region" description="Basic and acidic residues" evidence="1">
    <location>
        <begin position="481"/>
        <end position="491"/>
    </location>
</feature>
<dbReference type="EMBL" id="SWFS01000245">
    <property type="protein sequence ID" value="KAA8912942.1"/>
    <property type="molecule type" value="Genomic_DNA"/>
</dbReference>
<feature type="compositionally biased region" description="Polar residues" evidence="1">
    <location>
        <begin position="39"/>
        <end position="74"/>
    </location>
</feature>
<reference evidence="2" key="1">
    <citation type="journal article" date="2019" name="G3 (Bethesda)">
        <title>Genome Assemblies of Two Rare Opportunistic Yeast Pathogens: Diutina rugosa (syn. Candida rugosa) and Trichomonascus ciferrii (syn. Candida ciferrii).</title>
        <authorList>
            <person name="Mixao V."/>
            <person name="Saus E."/>
            <person name="Hansen A.P."/>
            <person name="Lass-Florl C."/>
            <person name="Gabaldon T."/>
        </authorList>
    </citation>
    <scope>NUCLEOTIDE SEQUENCE</scope>
    <source>
        <strain evidence="2">CBS 4856</strain>
    </source>
</reference>
<dbReference type="Proteomes" id="UP000761534">
    <property type="component" value="Unassembled WGS sequence"/>
</dbReference>
<feature type="compositionally biased region" description="Low complexity" evidence="1">
    <location>
        <begin position="1"/>
        <end position="17"/>
    </location>
</feature>
<dbReference type="VEuPathDB" id="FungiDB:TRICI_003324"/>
<sequence length="951" mass="104573">MEGDPTSNSPPSNSDGTKSTENGASSAITSAAKKTFKAQSLSSLFQKTASVSSHNGASQAGSPKGSSDKVSLSTYKLAAMKRDIKSTSSPGSSSNNSPRPENATVWKKPEDHSSSNNVSPIMTSASTIAVSTNEKHDGNEPQDTATTSQQETSAEQEPAITNKDTKDLSEEELVKRGIHLTQRLSTSSQRTFNWDEDDEDDWTQSLPLPEIKEPPPPATPKHEEESSKAAPWVNASLNKPQVVPIAEQIKQLSEQKSQRHPLPRRGGGGTSGGAGLQQHHHHQPIQVGKNVPHFNYRLDSKPAPPPGPPADDRYRYPDFEKRYRSDVPPPRQELYNASSGTVEPAWRRDRRPTHPEQVPGPTAEEKKKEEEAIREKQAQVMREAREKARKRKEEELRREEERKAAAKKKADELAARIAERERKAAEEKRQKEEEERRKKKEAEEAALKKKQEEEEERKRKKKAAEEEAAAAAAAAAAVEAETQKSTEDRGRANAPGNIRSHRSKSSIDENQALRTVSSVLDDEKSEHSDKPKLWSEPASATGSCLWNSSDNNSNNSNNNHSAGTSPNNGTANHRKSDELWLPVQASTNRFSSAIARSGPTSFGTKDDLVLLREQQQPRGNRWDEATSWRRAPSPPEPRESKAPGTPSRGGAGQTASPETTPTSGHRGMSRFFPSPQVEKNNSNSPEGLNVSPWTGSPRSMLLHRESLLPSSNGDKQLNRNWASSVNTGGSGGATANDTSSPSRPRVLLPAGENKHHSSTNSSHNPRLPSLDSIQALQSTIAQKLGGKLASTSNHMTKSALPIPESPVVNSIEESSIPFPPLAREERLQRMIMEKEDKRTRQLLQTQSNTIPQHEGEDGKKMLSTKLPPASGNTDDEGENEIVLIFDKRVSGPKTDSLRYHDKQGRKNQREYIVDANNPVKVSQVRMPGKSTVTISGPRPRRLGGRWRSRQQ</sequence>
<gene>
    <name evidence="2" type="ORF">TRICI_003324</name>
</gene>
<feature type="compositionally biased region" description="Low complexity" evidence="1">
    <location>
        <begin position="24"/>
        <end position="33"/>
    </location>
</feature>
<feature type="compositionally biased region" description="Basic and acidic residues" evidence="1">
    <location>
        <begin position="163"/>
        <end position="175"/>
    </location>
</feature>
<evidence type="ECO:0000313" key="3">
    <source>
        <dbReference type="Proteomes" id="UP000761534"/>
    </source>
</evidence>
<protein>
    <submittedName>
        <fullName evidence="2">Uncharacterized protein</fullName>
    </submittedName>
</protein>
<feature type="compositionally biased region" description="Low complexity" evidence="1">
    <location>
        <begin position="86"/>
        <end position="102"/>
    </location>
</feature>
<evidence type="ECO:0000313" key="2">
    <source>
        <dbReference type="EMBL" id="KAA8912942.1"/>
    </source>
</evidence>
<feature type="compositionally biased region" description="Basic and acidic residues" evidence="1">
    <location>
        <begin position="363"/>
        <end position="452"/>
    </location>
</feature>
<feature type="compositionally biased region" description="Polar residues" evidence="1">
    <location>
        <begin position="182"/>
        <end position="192"/>
    </location>
</feature>
<comment type="caution">
    <text evidence="2">The sequence shown here is derived from an EMBL/GenBank/DDBJ whole genome shotgun (WGS) entry which is preliminary data.</text>
</comment>
<feature type="compositionally biased region" description="Polar residues" evidence="1">
    <location>
        <begin position="114"/>
        <end position="132"/>
    </location>
</feature>
<feature type="compositionally biased region" description="Polar residues" evidence="1">
    <location>
        <begin position="141"/>
        <end position="155"/>
    </location>
</feature>
<feature type="compositionally biased region" description="Low complexity" evidence="1">
    <location>
        <begin position="469"/>
        <end position="480"/>
    </location>
</feature>
<dbReference type="AlphaFoldDB" id="A0A642V4C2"/>
<feature type="compositionally biased region" description="Polar residues" evidence="1">
    <location>
        <begin position="653"/>
        <end position="663"/>
    </location>
</feature>
<feature type="compositionally biased region" description="Basic and acidic residues" evidence="1">
    <location>
        <begin position="310"/>
        <end position="325"/>
    </location>
</feature>
<dbReference type="OrthoDB" id="10691680at2759"/>
<name>A0A642V4C2_9ASCO</name>
<evidence type="ECO:0000256" key="1">
    <source>
        <dbReference type="SAM" id="MobiDB-lite"/>
    </source>
</evidence>
<feature type="region of interest" description="Disordered" evidence="1">
    <location>
        <begin position="926"/>
        <end position="951"/>
    </location>
</feature>
<feature type="compositionally biased region" description="Basic and acidic residues" evidence="1">
    <location>
        <begin position="521"/>
        <end position="533"/>
    </location>
</feature>
<accession>A0A642V4C2</accession>
<feature type="compositionally biased region" description="Polar residues" evidence="1">
    <location>
        <begin position="708"/>
        <end position="742"/>
    </location>
</feature>
<feature type="compositionally biased region" description="Polar residues" evidence="1">
    <location>
        <begin position="508"/>
        <end position="518"/>
    </location>
</feature>
<feature type="compositionally biased region" description="Low complexity" evidence="1">
    <location>
        <begin position="547"/>
        <end position="561"/>
    </location>
</feature>
<feature type="compositionally biased region" description="Polar residues" evidence="1">
    <location>
        <begin position="562"/>
        <end position="571"/>
    </location>
</feature>
<feature type="compositionally biased region" description="Gly residues" evidence="1">
    <location>
        <begin position="265"/>
        <end position="275"/>
    </location>
</feature>
<feature type="compositionally biased region" description="Basic residues" evidence="1">
    <location>
        <begin position="938"/>
        <end position="951"/>
    </location>
</feature>
<keyword evidence="3" id="KW-1185">Reference proteome</keyword>
<proteinExistence type="predicted"/>
<feature type="compositionally biased region" description="Polar residues" evidence="1">
    <location>
        <begin position="677"/>
        <end position="697"/>
    </location>
</feature>
<feature type="region of interest" description="Disordered" evidence="1">
    <location>
        <begin position="1"/>
        <end position="769"/>
    </location>
</feature>